<feature type="transmembrane region" description="Helical" evidence="5">
    <location>
        <begin position="198"/>
        <end position="221"/>
    </location>
</feature>
<dbReference type="EMBL" id="PXWF02000346">
    <property type="protein sequence ID" value="PWF39061.1"/>
    <property type="molecule type" value="Genomic_DNA"/>
</dbReference>
<evidence type="ECO:0000256" key="3">
    <source>
        <dbReference type="ARBA" id="ARBA00022989"/>
    </source>
</evidence>
<evidence type="ECO:0000256" key="4">
    <source>
        <dbReference type="ARBA" id="ARBA00023136"/>
    </source>
</evidence>
<evidence type="ECO:0000256" key="2">
    <source>
        <dbReference type="ARBA" id="ARBA00022692"/>
    </source>
</evidence>
<gene>
    <name evidence="6" type="ORF">C7C56_027775</name>
</gene>
<sequence>MHAVATAYGRALRSQFNGKILLMSVVPTLLSVALWGALLFFGWEPLLDALQRMFTDYGWFRHTGPLLAGFGLGALKTVIVLVVAALLLLPLLILTSLVFMGVVAMPAISRHVSARQFPSLEKKHGGNLLGSLAASVTGFLVFAAVWLLSLPLYVLFPLALLVQIGLWGWLTARVMGYDALAEHATGDERAIIVREHRWPLLVIGMVSGLAGAVPGVVWVSLVWAALLFPVLAAVSLWLYVLIFIFTGLWYQYYCLQALADLRARAAGNNVALA</sequence>
<keyword evidence="7" id="KW-1185">Reference proteome</keyword>
<comment type="caution">
    <text evidence="6">The sequence shown here is derived from an EMBL/GenBank/DDBJ whole genome shotgun (WGS) entry which is preliminary data.</text>
</comment>
<feature type="transmembrane region" description="Helical" evidence="5">
    <location>
        <begin position="78"/>
        <end position="105"/>
    </location>
</feature>
<dbReference type="InterPro" id="IPR059112">
    <property type="entry name" value="CysZ/EI24"/>
</dbReference>
<protein>
    <recommendedName>
        <fullName evidence="8">EI24 domain-containing protein</fullName>
    </recommendedName>
</protein>
<evidence type="ECO:0000313" key="7">
    <source>
        <dbReference type="Proteomes" id="UP000241421"/>
    </source>
</evidence>
<keyword evidence="4 5" id="KW-0472">Membrane</keyword>
<evidence type="ECO:0000313" key="6">
    <source>
        <dbReference type="EMBL" id="PWF39061.1"/>
    </source>
</evidence>
<dbReference type="Pfam" id="PF07264">
    <property type="entry name" value="EI24"/>
    <property type="match status" value="1"/>
</dbReference>
<name>A0A2U2H8Y3_9BURK</name>
<dbReference type="RefSeq" id="WP_106760558.1">
    <property type="nucleotide sequence ID" value="NZ_PXWF02000346.1"/>
</dbReference>
<reference evidence="6 7" key="1">
    <citation type="submission" date="2018-04" db="EMBL/GenBank/DDBJ databases">
        <title>Massilia violaceinigra sp. nov., a novel purple-pigmented bacterium isolated from Tianshan glacier, Xinjiang, China.</title>
        <authorList>
            <person name="Wang H."/>
        </authorList>
    </citation>
    <scope>NUCLEOTIDE SEQUENCE [LARGE SCALE GENOMIC DNA]</scope>
    <source>
        <strain evidence="6 7">B448-2</strain>
    </source>
</reference>
<keyword evidence="2 5" id="KW-0812">Transmembrane</keyword>
<dbReference type="AlphaFoldDB" id="A0A2U2H8Y3"/>
<evidence type="ECO:0008006" key="8">
    <source>
        <dbReference type="Google" id="ProtNLM"/>
    </source>
</evidence>
<dbReference type="Proteomes" id="UP000241421">
    <property type="component" value="Unassembled WGS sequence"/>
</dbReference>
<evidence type="ECO:0000256" key="1">
    <source>
        <dbReference type="ARBA" id="ARBA00004141"/>
    </source>
</evidence>
<accession>A0A2U2H8Y3</accession>
<dbReference type="OrthoDB" id="8565703at2"/>
<evidence type="ECO:0000256" key="5">
    <source>
        <dbReference type="SAM" id="Phobius"/>
    </source>
</evidence>
<feature type="transmembrane region" description="Helical" evidence="5">
    <location>
        <begin position="227"/>
        <end position="250"/>
    </location>
</feature>
<feature type="transmembrane region" description="Helical" evidence="5">
    <location>
        <begin position="152"/>
        <end position="170"/>
    </location>
</feature>
<organism evidence="6 7">
    <name type="scientific">Massilia glaciei</name>
    <dbReference type="NCBI Taxonomy" id="1524097"/>
    <lineage>
        <taxon>Bacteria</taxon>
        <taxon>Pseudomonadati</taxon>
        <taxon>Pseudomonadota</taxon>
        <taxon>Betaproteobacteria</taxon>
        <taxon>Burkholderiales</taxon>
        <taxon>Oxalobacteraceae</taxon>
        <taxon>Telluria group</taxon>
        <taxon>Massilia</taxon>
    </lineage>
</organism>
<proteinExistence type="predicted"/>
<feature type="transmembrane region" description="Helical" evidence="5">
    <location>
        <begin position="20"/>
        <end position="43"/>
    </location>
</feature>
<feature type="transmembrane region" description="Helical" evidence="5">
    <location>
        <begin position="126"/>
        <end position="146"/>
    </location>
</feature>
<comment type="subcellular location">
    <subcellularLocation>
        <location evidence="1">Membrane</location>
        <topology evidence="1">Multi-pass membrane protein</topology>
    </subcellularLocation>
</comment>
<keyword evidence="3 5" id="KW-1133">Transmembrane helix</keyword>